<evidence type="ECO:0000313" key="2">
    <source>
        <dbReference type="EMBL" id="RZN56069.1"/>
    </source>
</evidence>
<dbReference type="EMBL" id="RQXS01000098">
    <property type="protein sequence ID" value="RZN55139.1"/>
    <property type="molecule type" value="Genomic_DNA"/>
</dbReference>
<dbReference type="eggNOG" id="ENOG50304WU">
    <property type="taxonomic scope" value="Bacteria"/>
</dbReference>
<proteinExistence type="predicted"/>
<comment type="caution">
    <text evidence="2">The sequence shown here is derived from an EMBL/GenBank/DDBJ whole genome shotgun (WGS) entry which is preliminary data.</text>
</comment>
<gene>
    <name evidence="2" type="ORF">EIG79_10745</name>
    <name evidence="1" type="ORF">EIG79_11680</name>
</gene>
<sequence>MAMKKTIIEMIEKCQGGKAAVAGFLGMTEQALNNRLYQTKGQRFTCEELIAIELEYGVSNWSDEINRRLGKVSFAVPNENETDLVELSQLQLQELAERGILFAKLNEFLSDGVLTQEEQDVLHKLLHKSQQTTAKAIEVAIAIHKQ</sequence>
<dbReference type="AlphaFoldDB" id="A0A0F5EQC3"/>
<dbReference type="Pfam" id="PF06892">
    <property type="entry name" value="Phage_CP76"/>
    <property type="match status" value="1"/>
</dbReference>
<dbReference type="RefSeq" id="WP_017806454.1">
    <property type="nucleotide sequence ID" value="NZ_CP034110.1"/>
</dbReference>
<reference evidence="2 3" key="1">
    <citation type="submission" date="2018-11" db="EMBL/GenBank/DDBJ databases">
        <title>Sequencing Av. paragallinarum serogroups.</title>
        <authorList>
            <person name="Hellmuth J.E."/>
            <person name="Boucher C.E."/>
            <person name="Cason E.D."/>
        </authorList>
    </citation>
    <scope>NUCLEOTIDE SEQUENCE [LARGE SCALE GENOMIC DNA]</scope>
    <source>
        <strain evidence="2 3">SA-3</strain>
    </source>
</reference>
<accession>A0A0F5EQC3</accession>
<dbReference type="KEGG" id="apag:EIA51_07810"/>
<dbReference type="InterPro" id="IPR048188">
    <property type="entry name" value="YmfL-like"/>
</dbReference>
<organism evidence="2 3">
    <name type="scientific">Avibacterium paragallinarum</name>
    <name type="common">Haemophilus gallinarum</name>
    <dbReference type="NCBI Taxonomy" id="728"/>
    <lineage>
        <taxon>Bacteria</taxon>
        <taxon>Pseudomonadati</taxon>
        <taxon>Pseudomonadota</taxon>
        <taxon>Gammaproteobacteria</taxon>
        <taxon>Pasteurellales</taxon>
        <taxon>Pasteurellaceae</taxon>
        <taxon>Avibacterium</taxon>
    </lineage>
</organism>
<evidence type="ECO:0000313" key="1">
    <source>
        <dbReference type="EMBL" id="RZN55139.1"/>
    </source>
</evidence>
<dbReference type="NCBIfam" id="NF041471">
    <property type="entry name" value="phage_reg_YmfL"/>
    <property type="match status" value="1"/>
</dbReference>
<name>A0A0F5EQC3_AVIPA</name>
<dbReference type="STRING" id="728.VY92_11955"/>
<dbReference type="InterPro" id="IPR009679">
    <property type="entry name" value="Phage_186_CII-like"/>
</dbReference>
<protein>
    <submittedName>
        <fullName evidence="2">Uncharacterized protein</fullName>
    </submittedName>
</protein>
<dbReference type="EMBL" id="RQXS01000074">
    <property type="protein sequence ID" value="RZN56069.1"/>
    <property type="molecule type" value="Genomic_DNA"/>
</dbReference>
<dbReference type="GeneID" id="66256488"/>
<dbReference type="OrthoDB" id="6956679at2"/>
<evidence type="ECO:0000313" key="3">
    <source>
        <dbReference type="Proteomes" id="UP000294229"/>
    </source>
</evidence>
<dbReference type="Proteomes" id="UP000294229">
    <property type="component" value="Unassembled WGS sequence"/>
</dbReference>
<dbReference type="GO" id="GO:0003677">
    <property type="term" value="F:DNA binding"/>
    <property type="evidence" value="ECO:0007669"/>
    <property type="project" value="InterPro"/>
</dbReference>